<organism evidence="1 2">
    <name type="scientific">Kangiella profundi</name>
    <dbReference type="NCBI Taxonomy" id="1561924"/>
    <lineage>
        <taxon>Bacteria</taxon>
        <taxon>Pseudomonadati</taxon>
        <taxon>Pseudomonadota</taxon>
        <taxon>Gammaproteobacteria</taxon>
        <taxon>Kangiellales</taxon>
        <taxon>Kangiellaceae</taxon>
        <taxon>Kangiella</taxon>
    </lineage>
</organism>
<gene>
    <name evidence="1" type="ORF">CW740_00970</name>
</gene>
<dbReference type="Proteomes" id="UP000232693">
    <property type="component" value="Chromosome"/>
</dbReference>
<dbReference type="AlphaFoldDB" id="A0A2K9ARV0"/>
<protein>
    <submittedName>
        <fullName evidence="1">DUF1318 domain-containing protein</fullName>
    </submittedName>
</protein>
<dbReference type="InterPro" id="IPR008309">
    <property type="entry name" value="YdbL"/>
</dbReference>
<reference evidence="1 2" key="1">
    <citation type="submission" date="2017-12" db="EMBL/GenBank/DDBJ databases">
        <title>Kangiella profundi FT102 completed genome.</title>
        <authorList>
            <person name="Xu J."/>
            <person name="Wang J."/>
            <person name="Lu Y."/>
        </authorList>
    </citation>
    <scope>NUCLEOTIDE SEQUENCE [LARGE SCALE GENOMIC DNA]</scope>
    <source>
        <strain evidence="1 2">FT102</strain>
    </source>
</reference>
<name>A0A2K9ARV0_9GAMM</name>
<sequence>MKKLSYSIMTLIVSLLLSAQAFALDIGTLKDQGIVGEMSTGYVGIVVSNPSPQIRSFVQDINDKRRTIYAQEARKANITLAEVEAIAAKRNLDKTQSGHYININGAWRKK</sequence>
<accession>A0A2K9ARV0</accession>
<dbReference type="PIRSF" id="PIRSF025560">
    <property type="entry name" value="UCP025560"/>
    <property type="match status" value="1"/>
</dbReference>
<dbReference type="OrthoDB" id="9798130at2"/>
<keyword evidence="2" id="KW-1185">Reference proteome</keyword>
<dbReference type="EMBL" id="CP025120">
    <property type="protein sequence ID" value="AUD77881.1"/>
    <property type="molecule type" value="Genomic_DNA"/>
</dbReference>
<dbReference type="Pfam" id="PF07027">
    <property type="entry name" value="DUF1318"/>
    <property type="match status" value="1"/>
</dbReference>
<dbReference type="RefSeq" id="WP_106645801.1">
    <property type="nucleotide sequence ID" value="NZ_BMGO01000001.1"/>
</dbReference>
<evidence type="ECO:0000313" key="2">
    <source>
        <dbReference type="Proteomes" id="UP000232693"/>
    </source>
</evidence>
<proteinExistence type="predicted"/>
<dbReference type="KEGG" id="kpd:CW740_00970"/>
<evidence type="ECO:0000313" key="1">
    <source>
        <dbReference type="EMBL" id="AUD77881.1"/>
    </source>
</evidence>